<name>A0ACB7IN67_PLECO</name>
<dbReference type="EMBL" id="WQMT02000009">
    <property type="protein sequence ID" value="KAG9219169.1"/>
    <property type="molecule type" value="Genomic_DNA"/>
</dbReference>
<comment type="caution">
    <text evidence="1">The sequence shown here is derived from an EMBL/GenBank/DDBJ whole genome shotgun (WGS) entry which is preliminary data.</text>
</comment>
<evidence type="ECO:0000313" key="1">
    <source>
        <dbReference type="EMBL" id="KAG9219169.1"/>
    </source>
</evidence>
<reference evidence="1 2" key="1">
    <citation type="journal article" date="2021" name="Appl. Environ. Microbiol.">
        <title>Genetic linkage and physical mapping for an oyster mushroom Pleurotus cornucopiae and QTL analysis for the trait cap color.</title>
        <authorList>
            <person name="Zhang Y."/>
            <person name="Gao W."/>
            <person name="Sonnenberg A."/>
            <person name="Chen Q."/>
            <person name="Zhang J."/>
            <person name="Huang C."/>
        </authorList>
    </citation>
    <scope>NUCLEOTIDE SEQUENCE [LARGE SCALE GENOMIC DNA]</scope>
    <source>
        <strain evidence="1">CCMSSC00406</strain>
    </source>
</reference>
<keyword evidence="2" id="KW-1185">Reference proteome</keyword>
<proteinExistence type="predicted"/>
<dbReference type="Proteomes" id="UP000824881">
    <property type="component" value="Unassembled WGS sequence"/>
</dbReference>
<accession>A0ACB7IN67</accession>
<organism evidence="1 2">
    <name type="scientific">Pleurotus cornucopiae</name>
    <name type="common">Cornucopia mushroom</name>
    <dbReference type="NCBI Taxonomy" id="5321"/>
    <lineage>
        <taxon>Eukaryota</taxon>
        <taxon>Fungi</taxon>
        <taxon>Dikarya</taxon>
        <taxon>Basidiomycota</taxon>
        <taxon>Agaricomycotina</taxon>
        <taxon>Agaricomycetes</taxon>
        <taxon>Agaricomycetidae</taxon>
        <taxon>Agaricales</taxon>
        <taxon>Pleurotineae</taxon>
        <taxon>Pleurotaceae</taxon>
        <taxon>Pleurotus</taxon>
    </lineage>
</organism>
<protein>
    <submittedName>
        <fullName evidence="1">Uncharacterized protein</fullName>
    </submittedName>
</protein>
<evidence type="ECO:0000313" key="2">
    <source>
        <dbReference type="Proteomes" id="UP000824881"/>
    </source>
</evidence>
<gene>
    <name evidence="1" type="ORF">CCMSSC00406_0001579</name>
</gene>
<sequence>MVPAAVLEKIIATWISHLRLVLMLGSSSRALPRTMEPRVIISAALGPPSHPHTPRAYAQTVALAICVHAANASNVVETASASEPFTNPIHLSLYLQIKFLAQHPRIKSSYLRPASQHQAPGISSEAIIIQSGWAPSHAMCGFPTACPGRYCEDTNSFLVPMPTDLGFIYVVVEHLRFCGFPCFLPQCFGKHERHIAQSLPTILEICFLR</sequence>